<evidence type="ECO:0000313" key="2">
    <source>
        <dbReference type="WBParaSite" id="ES5_v2.g16008.t1"/>
    </source>
</evidence>
<name>A0AC34FGS6_9BILA</name>
<evidence type="ECO:0000313" key="1">
    <source>
        <dbReference type="Proteomes" id="UP000887579"/>
    </source>
</evidence>
<proteinExistence type="predicted"/>
<dbReference type="WBParaSite" id="ES5_v2.g16008.t1">
    <property type="protein sequence ID" value="ES5_v2.g16008.t1"/>
    <property type="gene ID" value="ES5_v2.g16008"/>
</dbReference>
<organism evidence="1 2">
    <name type="scientific">Panagrolaimus sp. ES5</name>
    <dbReference type="NCBI Taxonomy" id="591445"/>
    <lineage>
        <taxon>Eukaryota</taxon>
        <taxon>Metazoa</taxon>
        <taxon>Ecdysozoa</taxon>
        <taxon>Nematoda</taxon>
        <taxon>Chromadorea</taxon>
        <taxon>Rhabditida</taxon>
        <taxon>Tylenchina</taxon>
        <taxon>Panagrolaimomorpha</taxon>
        <taxon>Panagrolaimoidea</taxon>
        <taxon>Panagrolaimidae</taxon>
        <taxon>Panagrolaimus</taxon>
    </lineage>
</organism>
<accession>A0AC34FGS6</accession>
<reference evidence="2" key="1">
    <citation type="submission" date="2022-11" db="UniProtKB">
        <authorList>
            <consortium name="WormBaseParasite"/>
        </authorList>
    </citation>
    <scope>IDENTIFICATION</scope>
</reference>
<protein>
    <submittedName>
        <fullName evidence="2">Uncharacterized protein</fullName>
    </submittedName>
</protein>
<dbReference type="Proteomes" id="UP000887579">
    <property type="component" value="Unplaced"/>
</dbReference>
<sequence>MLSKKLFVIFLTFCLIGYALCEEDKNAPKDMKGEECEKTAGTATSWLVVLMVIPSLLNVASVILLIFSMVLIRRLKSVVEAIASSTHWLTRTAIRVGLGPTAKKALIEYAKGKPEFKRLLG</sequence>